<evidence type="ECO:0000256" key="5">
    <source>
        <dbReference type="ARBA" id="ARBA00023163"/>
    </source>
</evidence>
<dbReference type="GO" id="GO:0003713">
    <property type="term" value="F:transcription coactivator activity"/>
    <property type="evidence" value="ECO:0007669"/>
    <property type="project" value="InterPro"/>
</dbReference>
<dbReference type="OrthoDB" id="2505440at2759"/>
<reference evidence="9 10" key="1">
    <citation type="submission" date="2018-02" db="EMBL/GenBank/DDBJ databases">
        <title>The genomes of Aspergillus section Nigri reveals drivers in fungal speciation.</title>
        <authorList>
            <consortium name="DOE Joint Genome Institute"/>
            <person name="Vesth T.C."/>
            <person name="Nybo J."/>
            <person name="Theobald S."/>
            <person name="Brandl J."/>
            <person name="Frisvad J.C."/>
            <person name="Nielsen K.F."/>
            <person name="Lyhne E.K."/>
            <person name="Kogle M.E."/>
            <person name="Kuo A."/>
            <person name="Riley R."/>
            <person name="Clum A."/>
            <person name="Nolan M."/>
            <person name="Lipzen A."/>
            <person name="Salamov A."/>
            <person name="Henrissat B."/>
            <person name="Wiebenga A."/>
            <person name="De vries R.P."/>
            <person name="Grigoriev I.V."/>
            <person name="Mortensen U.H."/>
            <person name="Andersen M.R."/>
            <person name="Baker S.E."/>
        </authorList>
    </citation>
    <scope>NUCLEOTIDE SEQUENCE [LARGE SCALE GENOMIC DNA]</scope>
    <source>
        <strain evidence="9 10">CBS 707.79</strain>
    </source>
</reference>
<feature type="region of interest" description="Disordered" evidence="7">
    <location>
        <begin position="123"/>
        <end position="174"/>
    </location>
</feature>
<keyword evidence="10" id="KW-1185">Reference proteome</keyword>
<evidence type="ECO:0000256" key="3">
    <source>
        <dbReference type="ARBA" id="ARBA00023015"/>
    </source>
</evidence>
<dbReference type="SUPFAM" id="SSF54447">
    <property type="entry name" value="ssDNA-binding transcriptional regulator domain"/>
    <property type="match status" value="1"/>
</dbReference>
<evidence type="ECO:0000313" key="9">
    <source>
        <dbReference type="EMBL" id="PYH97782.1"/>
    </source>
</evidence>
<dbReference type="InterPro" id="IPR003173">
    <property type="entry name" value="PC4_C"/>
</dbReference>
<keyword evidence="6" id="KW-0539">Nucleus</keyword>
<evidence type="ECO:0000256" key="4">
    <source>
        <dbReference type="ARBA" id="ARBA00023125"/>
    </source>
</evidence>
<keyword evidence="5" id="KW-0804">Transcription</keyword>
<feature type="compositionally biased region" description="Acidic residues" evidence="7">
    <location>
        <begin position="137"/>
        <end position="151"/>
    </location>
</feature>
<dbReference type="Gene3D" id="2.30.31.10">
    <property type="entry name" value="Transcriptional Coactivator Pc4, Chain A"/>
    <property type="match status" value="1"/>
</dbReference>
<gene>
    <name evidence="9" type="ORF">BO71DRAFT_447704</name>
</gene>
<dbReference type="EMBL" id="KZ825819">
    <property type="protein sequence ID" value="PYH97782.1"/>
    <property type="molecule type" value="Genomic_DNA"/>
</dbReference>
<evidence type="ECO:0000259" key="8">
    <source>
        <dbReference type="Pfam" id="PF02229"/>
    </source>
</evidence>
<evidence type="ECO:0000256" key="2">
    <source>
        <dbReference type="ARBA" id="ARBA00009001"/>
    </source>
</evidence>
<organism evidence="9 10">
    <name type="scientific">Aspergillus ellipticus CBS 707.79</name>
    <dbReference type="NCBI Taxonomy" id="1448320"/>
    <lineage>
        <taxon>Eukaryota</taxon>
        <taxon>Fungi</taxon>
        <taxon>Dikarya</taxon>
        <taxon>Ascomycota</taxon>
        <taxon>Pezizomycotina</taxon>
        <taxon>Eurotiomycetes</taxon>
        <taxon>Eurotiomycetidae</taxon>
        <taxon>Eurotiales</taxon>
        <taxon>Aspergillaceae</taxon>
        <taxon>Aspergillus</taxon>
        <taxon>Aspergillus subgen. Circumdati</taxon>
    </lineage>
</organism>
<feature type="compositionally biased region" description="Acidic residues" evidence="7">
    <location>
        <begin position="165"/>
        <end position="174"/>
    </location>
</feature>
<evidence type="ECO:0000256" key="7">
    <source>
        <dbReference type="SAM" id="MobiDB-lite"/>
    </source>
</evidence>
<comment type="subcellular location">
    <subcellularLocation>
        <location evidence="1">Nucleus</location>
    </subcellularLocation>
</comment>
<dbReference type="InterPro" id="IPR045125">
    <property type="entry name" value="Sub1/Tcp4-like"/>
</dbReference>
<proteinExistence type="inferred from homology"/>
<dbReference type="Pfam" id="PF02229">
    <property type="entry name" value="PC4"/>
    <property type="match status" value="1"/>
</dbReference>
<dbReference type="AlphaFoldDB" id="A0A319F075"/>
<keyword evidence="3" id="KW-0805">Transcription regulation</keyword>
<dbReference type="Proteomes" id="UP000247810">
    <property type="component" value="Unassembled WGS sequence"/>
</dbReference>
<dbReference type="STRING" id="1448320.A0A319F075"/>
<comment type="similarity">
    <text evidence="2">Belongs to the transcriptional coactivator PC4 family.</text>
</comment>
<evidence type="ECO:0000313" key="10">
    <source>
        <dbReference type="Proteomes" id="UP000247810"/>
    </source>
</evidence>
<dbReference type="InterPro" id="IPR009044">
    <property type="entry name" value="ssDNA-bd_transcriptional_reg"/>
</dbReference>
<feature type="region of interest" description="Disordered" evidence="7">
    <location>
        <begin position="26"/>
        <end position="53"/>
    </location>
</feature>
<dbReference type="PANTHER" id="PTHR13215">
    <property type="entry name" value="RNA POLYMERASE II TRANSCRIPTIONAL COACTIVATOR"/>
    <property type="match status" value="1"/>
</dbReference>
<dbReference type="GO" id="GO:0060261">
    <property type="term" value="P:positive regulation of transcription initiation by RNA polymerase II"/>
    <property type="evidence" value="ECO:0007669"/>
    <property type="project" value="InterPro"/>
</dbReference>
<feature type="domain" description="Transcriptional coactivator p15 (PC4) C-terminal" evidence="8">
    <location>
        <begin position="57"/>
        <end position="106"/>
    </location>
</feature>
<dbReference type="GO" id="GO:0005634">
    <property type="term" value="C:nucleus"/>
    <property type="evidence" value="ECO:0007669"/>
    <property type="project" value="UniProtKB-SubCell"/>
</dbReference>
<name>A0A319F075_9EURO</name>
<keyword evidence="4" id="KW-0238">DNA-binding</keyword>
<sequence length="174" mass="19414">MSQSFRAPDAENENIVDYDQPLSKRTKAYLPKDSSGSGLAKTNTNMGKLDSNGDHYWELSKMRRLTVSSFRGKTMVNIREYYEKDGQQLPGKKGISLPVDQFSSLVILLPEIEATLRKIGGSIPRPRYISKSGKTVDEEEEEEEEEDDDDGTGNLSDSRKNIEATSEDDSDGQA</sequence>
<feature type="compositionally biased region" description="Polar residues" evidence="7">
    <location>
        <begin position="34"/>
        <end position="46"/>
    </location>
</feature>
<dbReference type="GO" id="GO:0003677">
    <property type="term" value="F:DNA binding"/>
    <property type="evidence" value="ECO:0007669"/>
    <property type="project" value="UniProtKB-KW"/>
</dbReference>
<dbReference type="VEuPathDB" id="FungiDB:BO71DRAFT_447704"/>
<protein>
    <submittedName>
        <fullName evidence="9">PC4-domain-containing protein</fullName>
    </submittedName>
</protein>
<evidence type="ECO:0000256" key="1">
    <source>
        <dbReference type="ARBA" id="ARBA00004123"/>
    </source>
</evidence>
<accession>A0A319F075</accession>
<evidence type="ECO:0000256" key="6">
    <source>
        <dbReference type="ARBA" id="ARBA00023242"/>
    </source>
</evidence>